<dbReference type="SUPFAM" id="SSF160519">
    <property type="entry name" value="BB2672-like"/>
    <property type="match status" value="1"/>
</dbReference>
<dbReference type="Pfam" id="PF06684">
    <property type="entry name" value="AA_synth"/>
    <property type="match status" value="1"/>
</dbReference>
<name>A0A498CQ23_9FIRM</name>
<dbReference type="Proteomes" id="UP000276301">
    <property type="component" value="Unassembled WGS sequence"/>
</dbReference>
<organism evidence="1 2">
    <name type="scientific">Anaerotruncus massiliensis</name>
    <name type="common">ex Liu et al. 2021</name>
    <dbReference type="NCBI Taxonomy" id="2321404"/>
    <lineage>
        <taxon>Bacteria</taxon>
        <taxon>Bacillati</taxon>
        <taxon>Bacillota</taxon>
        <taxon>Clostridia</taxon>
        <taxon>Eubacteriales</taxon>
        <taxon>Oscillospiraceae</taxon>
        <taxon>Anaerotruncus</taxon>
    </lineage>
</organism>
<gene>
    <name evidence="1" type="ORF">D4A47_02420</name>
</gene>
<sequence length="196" mass="20763">MATEPNIRKLVVFRETIRSEGGCELEKPLRKCAAAAVIKNPYAGAYQEDLTLLMEYGEYLGGYLTQKAVEAMGIDPSEVHSFGKACIVGLDGEHEHAAALMHPRLGAPMRAYLGAGKAVIPSAKKIAAPGATLDVPLLHKDAMLVRSHYDAITIRIPDAPHADEVVVAVAFTTGGRPHARIGGVSAEGIKGQNGLD</sequence>
<dbReference type="InterPro" id="IPR035936">
    <property type="entry name" value="BB2672"/>
</dbReference>
<accession>A0A498CQ23</accession>
<dbReference type="Gene3D" id="3.30.1330.110">
    <property type="entry name" value="BB2672"/>
    <property type="match status" value="1"/>
</dbReference>
<dbReference type="InterPro" id="IPR009569">
    <property type="entry name" value="AA_synth_put"/>
</dbReference>
<comment type="caution">
    <text evidence="1">The sequence shown here is derived from an EMBL/GenBank/DDBJ whole genome shotgun (WGS) entry which is preliminary data.</text>
</comment>
<proteinExistence type="predicted"/>
<keyword evidence="2" id="KW-1185">Reference proteome</keyword>
<dbReference type="AlphaFoldDB" id="A0A498CQ23"/>
<dbReference type="EMBL" id="RCHT01000002">
    <property type="protein sequence ID" value="RLL13765.1"/>
    <property type="molecule type" value="Genomic_DNA"/>
</dbReference>
<evidence type="ECO:0000313" key="1">
    <source>
        <dbReference type="EMBL" id="RLL13765.1"/>
    </source>
</evidence>
<dbReference type="RefSeq" id="WP_101552045.1">
    <property type="nucleotide sequence ID" value="NZ_DBFBJK010000389.1"/>
</dbReference>
<evidence type="ECO:0000313" key="2">
    <source>
        <dbReference type="Proteomes" id="UP000276301"/>
    </source>
</evidence>
<protein>
    <submittedName>
        <fullName evidence="1">Amino acid synthesis family protein</fullName>
    </submittedName>
</protein>
<reference evidence="1 2" key="1">
    <citation type="submission" date="2018-10" db="EMBL/GenBank/DDBJ databases">
        <title>Anaerotruncus faecis sp. nov., isolated from human feces.</title>
        <authorList>
            <person name="Wang Y.-J."/>
        </authorList>
    </citation>
    <scope>NUCLEOTIDE SEQUENCE [LARGE SCALE GENOMIC DNA]</scope>
    <source>
        <strain evidence="1 2">22A2-44</strain>
    </source>
</reference>